<dbReference type="InterPro" id="IPR002052">
    <property type="entry name" value="DNA_methylase_N6_adenine_CS"/>
</dbReference>
<feature type="region of interest" description="Disordered" evidence="7">
    <location>
        <begin position="1"/>
        <end position="23"/>
    </location>
</feature>
<evidence type="ECO:0000313" key="10">
    <source>
        <dbReference type="Proteomes" id="UP000381693"/>
    </source>
</evidence>
<evidence type="ECO:0000256" key="1">
    <source>
        <dbReference type="ARBA" id="ARBA00006594"/>
    </source>
</evidence>
<evidence type="ECO:0000313" key="9">
    <source>
        <dbReference type="EMBL" id="VVM06799.1"/>
    </source>
</evidence>
<dbReference type="EMBL" id="CABFUZ020000128">
    <property type="protein sequence ID" value="VVM06799.1"/>
    <property type="molecule type" value="Genomic_DNA"/>
</dbReference>
<keyword evidence="4 9" id="KW-0808">Transferase</keyword>
<feature type="domain" description="DNA methylase N-4/N-6" evidence="8">
    <location>
        <begin position="165"/>
        <end position="480"/>
    </location>
</feature>
<dbReference type="Gene3D" id="3.40.50.150">
    <property type="entry name" value="Vaccinia Virus protein VP39"/>
    <property type="match status" value="1"/>
</dbReference>
<sequence>MGSGARIVRDQPRGERKDDTESDLPWEERRAFRQWLLARIDEAASLPAPHLFQQPREFFGRGRFAARVGGLAEAVEELCRLVRSGDGSGEEAFLAAGSIPNLFCRERICAEKIVEGLVRASVERSRSPVLRSYRYPSGWQNRLILGDSLLVLRSLLLREGRRGEVQAIYFDPPYGVNFPSHFHPFARGRNDEEEQPPARVRAYRDSWEFGLPSYLAYLRERLILCQELLHRSGSLFLQIGEENLHHVRTLLDEVFGERNFVSLISFRKTSALPGKLLRGVSDYLLWYAKEKEQVKYRALYRRKRPGTEGATNYRWVELPDGSCRKLSAAEQANPGLLPPGSKIFALGDLRSAGASARGSFAFSFGGKLFRPYANSHWKTTREGMERLARMGRLVVSGRTLMYKRYLSDFPVVGLTNHWADVRPSFQRNRRYVVETVERVVERCLLMTTDPGDLVLDPTCGSGTTGVVAERWGRRWICIDAARLPLALTRMRLLTSIFPYYVLRDSKQGPAGGFLYARRQNGKGEEVGGIVPHLTLEAIAKERPAVEELLVDCPEEAEREIRLSGPFSVEGLFPGEAGKAKRVVPQSPSFRKRMGEVLRLSPVFEASGRRRLRLQRIRELEHPLLCAEGELAGKRVAISFGPEDEPIGEGLVRSAAGEAKSMGYEDVYIIGFALDPAALERLREKRRGGTRLFYVEASLDLFMGSLLKSTPSSQIFSLVGIPEVRLRKGAEGTTEMWVVELGGMTVFHPVEGTEELQKPEELPAWFLDTDYDGCCFTPSVAFFPRTKGWEEVGRALEEGAAERIGRPLAGGASFPFPPGRHRRIAVKTIDDRGTELLVVRELPSGRPNRGSAPQESDVEEKAEIGSAWRGQKPSDGI</sequence>
<dbReference type="InterPro" id="IPR029063">
    <property type="entry name" value="SAM-dependent_MTases_sf"/>
</dbReference>
<dbReference type="GO" id="GO:0032259">
    <property type="term" value="P:methylation"/>
    <property type="evidence" value="ECO:0007669"/>
    <property type="project" value="UniProtKB-KW"/>
</dbReference>
<protein>
    <recommendedName>
        <fullName evidence="2">site-specific DNA-methyltransferase (adenine-specific)</fullName>
        <ecNumber evidence="2">2.1.1.72</ecNumber>
    </recommendedName>
</protein>
<dbReference type="AlphaFoldDB" id="A0A5E6MC50"/>
<gene>
    <name evidence="9" type="primary">dpnA</name>
    <name evidence="9" type="ORF">MAMC_01256</name>
</gene>
<dbReference type="PROSITE" id="PS00092">
    <property type="entry name" value="N6_MTASE"/>
    <property type="match status" value="1"/>
</dbReference>
<evidence type="ECO:0000256" key="4">
    <source>
        <dbReference type="ARBA" id="ARBA00022679"/>
    </source>
</evidence>
<keyword evidence="10" id="KW-1185">Reference proteome</keyword>
<evidence type="ECO:0000256" key="7">
    <source>
        <dbReference type="SAM" id="MobiDB-lite"/>
    </source>
</evidence>
<dbReference type="GO" id="GO:0009007">
    <property type="term" value="F:site-specific DNA-methyltransferase (adenine-specific) activity"/>
    <property type="evidence" value="ECO:0007669"/>
    <property type="project" value="UniProtKB-EC"/>
</dbReference>
<proteinExistence type="inferred from homology"/>
<keyword evidence="5" id="KW-0949">S-adenosyl-L-methionine</keyword>
<dbReference type="GO" id="GO:0008170">
    <property type="term" value="F:N-methyltransferase activity"/>
    <property type="evidence" value="ECO:0007669"/>
    <property type="project" value="InterPro"/>
</dbReference>
<comment type="caution">
    <text evidence="9">The sequence shown here is derived from an EMBL/GenBank/DDBJ whole genome shotgun (WGS) entry which is preliminary data.</text>
</comment>
<dbReference type="GO" id="GO:0003677">
    <property type="term" value="F:DNA binding"/>
    <property type="evidence" value="ECO:0007669"/>
    <property type="project" value="InterPro"/>
</dbReference>
<evidence type="ECO:0000256" key="5">
    <source>
        <dbReference type="ARBA" id="ARBA00022691"/>
    </source>
</evidence>
<dbReference type="Proteomes" id="UP000381693">
    <property type="component" value="Unassembled WGS sequence"/>
</dbReference>
<feature type="region of interest" description="Disordered" evidence="7">
    <location>
        <begin position="839"/>
        <end position="876"/>
    </location>
</feature>
<keyword evidence="3 9" id="KW-0489">Methyltransferase</keyword>
<evidence type="ECO:0000256" key="2">
    <source>
        <dbReference type="ARBA" id="ARBA00011900"/>
    </source>
</evidence>
<dbReference type="InterPro" id="IPR002941">
    <property type="entry name" value="DNA_methylase_N4/N6"/>
</dbReference>
<dbReference type="Pfam" id="PF01555">
    <property type="entry name" value="N6_N4_Mtase"/>
    <property type="match status" value="1"/>
</dbReference>
<dbReference type="PRINTS" id="PR00506">
    <property type="entry name" value="D21N6MTFRASE"/>
</dbReference>
<comment type="catalytic activity">
    <reaction evidence="6">
        <text>a 2'-deoxyadenosine in DNA + S-adenosyl-L-methionine = an N(6)-methyl-2'-deoxyadenosine in DNA + S-adenosyl-L-homocysteine + H(+)</text>
        <dbReference type="Rhea" id="RHEA:15197"/>
        <dbReference type="Rhea" id="RHEA-COMP:12418"/>
        <dbReference type="Rhea" id="RHEA-COMP:12419"/>
        <dbReference type="ChEBI" id="CHEBI:15378"/>
        <dbReference type="ChEBI" id="CHEBI:57856"/>
        <dbReference type="ChEBI" id="CHEBI:59789"/>
        <dbReference type="ChEBI" id="CHEBI:90615"/>
        <dbReference type="ChEBI" id="CHEBI:90616"/>
        <dbReference type="EC" id="2.1.1.72"/>
    </reaction>
</comment>
<name>A0A5E6MC50_9BACT</name>
<reference evidence="9" key="1">
    <citation type="submission" date="2019-09" db="EMBL/GenBank/DDBJ databases">
        <authorList>
            <person name="Cremers G."/>
        </authorList>
    </citation>
    <scope>NUCLEOTIDE SEQUENCE [LARGE SCALE GENOMIC DNA]</scope>
    <source>
        <strain evidence="9">3B</strain>
    </source>
</reference>
<feature type="compositionally biased region" description="Basic and acidic residues" evidence="7">
    <location>
        <begin position="7"/>
        <end position="19"/>
    </location>
</feature>
<evidence type="ECO:0000256" key="3">
    <source>
        <dbReference type="ARBA" id="ARBA00022603"/>
    </source>
</evidence>
<accession>A0A5E6MC50</accession>
<dbReference type="InterPro" id="IPR002295">
    <property type="entry name" value="N4/N6-MTase_EcoPI_Mod-like"/>
</dbReference>
<organism evidence="9 10">
    <name type="scientific">Methylacidimicrobium cyclopophantes</name>
    <dbReference type="NCBI Taxonomy" id="1041766"/>
    <lineage>
        <taxon>Bacteria</taxon>
        <taxon>Pseudomonadati</taxon>
        <taxon>Verrucomicrobiota</taxon>
        <taxon>Methylacidimicrobium</taxon>
    </lineage>
</organism>
<dbReference type="EC" id="2.1.1.72" evidence="2"/>
<evidence type="ECO:0000259" key="8">
    <source>
        <dbReference type="Pfam" id="PF01555"/>
    </source>
</evidence>
<dbReference type="SUPFAM" id="SSF53335">
    <property type="entry name" value="S-adenosyl-L-methionine-dependent methyltransferases"/>
    <property type="match status" value="1"/>
</dbReference>
<comment type="similarity">
    <text evidence="1">Belongs to the N(4)/N(6)-methyltransferase family.</text>
</comment>
<evidence type="ECO:0000256" key="6">
    <source>
        <dbReference type="ARBA" id="ARBA00047942"/>
    </source>
</evidence>